<protein>
    <submittedName>
        <fullName evidence="1">Uncharacterized protein</fullName>
    </submittedName>
</protein>
<keyword evidence="2" id="KW-1185">Reference proteome</keyword>
<evidence type="ECO:0000313" key="2">
    <source>
        <dbReference type="Proteomes" id="UP001626536"/>
    </source>
</evidence>
<geneLocation type="plasmid" evidence="1 2">
    <name>pRX1</name>
</geneLocation>
<proteinExistence type="predicted"/>
<name>A0ABZ0HY56_9HYPH</name>
<reference evidence="1 2" key="1">
    <citation type="submission" date="2023-10" db="EMBL/GenBank/DDBJ databases">
        <title>Novel methanotroph of the genus Methylocapsa from a subarctic wetland.</title>
        <authorList>
            <person name="Belova S.E."/>
            <person name="Oshkin I.Y."/>
            <person name="Miroshnikov K."/>
            <person name="Dedysh S.N."/>
        </authorList>
    </citation>
    <scope>NUCLEOTIDE SEQUENCE [LARGE SCALE GENOMIC DNA]</scope>
    <source>
        <strain evidence="1 2">RX1</strain>
        <plasmid evidence="1 2">pRX1</plasmid>
    </source>
</reference>
<evidence type="ECO:0000313" key="1">
    <source>
        <dbReference type="EMBL" id="WOJ91731.1"/>
    </source>
</evidence>
<dbReference type="RefSeq" id="WP_318655158.1">
    <property type="nucleotide sequence ID" value="NZ_CP136863.1"/>
</dbReference>
<gene>
    <name evidence="1" type="ORF">RZS28_18560</name>
</gene>
<dbReference type="EMBL" id="CP136863">
    <property type="protein sequence ID" value="WOJ91731.1"/>
    <property type="molecule type" value="Genomic_DNA"/>
</dbReference>
<sequence>MRIELLPGMTNVVRFPLELRVEPSLDLLCEIAPDSREVELVAEAFDLGCPLGETRRDADLAVAEYILNNAPEEPGPRRRLALDAILRPLVVQAVAACRQAHQAAEKARAATQRLVMAQTEGGYWISPLKDDATAKTNEAARLLIKAHLASEEAFGAARAIGMAKRGEEWRPFDLRAEEQAVFFGEEAASARS</sequence>
<keyword evidence="1" id="KW-0614">Plasmid</keyword>
<dbReference type="Proteomes" id="UP001626536">
    <property type="component" value="Plasmid pRX1"/>
</dbReference>
<accession>A0ABZ0HY56</accession>
<organism evidence="1 2">
    <name type="scientific">Methylocapsa polymorpha</name>
    <dbReference type="NCBI Taxonomy" id="3080828"/>
    <lineage>
        <taxon>Bacteria</taxon>
        <taxon>Pseudomonadati</taxon>
        <taxon>Pseudomonadota</taxon>
        <taxon>Alphaproteobacteria</taxon>
        <taxon>Hyphomicrobiales</taxon>
        <taxon>Beijerinckiaceae</taxon>
        <taxon>Methylocapsa</taxon>
    </lineage>
</organism>